<dbReference type="PANTHER" id="PTHR20883">
    <property type="entry name" value="PHYTANOYL-COA DIOXYGENASE DOMAIN CONTAINING 1"/>
    <property type="match status" value="1"/>
</dbReference>
<dbReference type="Gene3D" id="2.60.120.620">
    <property type="entry name" value="q2cbj1_9rhob like domain"/>
    <property type="match status" value="1"/>
</dbReference>
<evidence type="ECO:0000313" key="2">
    <source>
        <dbReference type="Proteomes" id="UP001501671"/>
    </source>
</evidence>
<organism evidence="1 2">
    <name type="scientific">Pigmentiphaga soli</name>
    <dbReference type="NCBI Taxonomy" id="1007095"/>
    <lineage>
        <taxon>Bacteria</taxon>
        <taxon>Pseudomonadati</taxon>
        <taxon>Pseudomonadota</taxon>
        <taxon>Betaproteobacteria</taxon>
        <taxon>Burkholderiales</taxon>
        <taxon>Alcaligenaceae</taxon>
        <taxon>Pigmentiphaga</taxon>
    </lineage>
</organism>
<keyword evidence="1" id="KW-0223">Dioxygenase</keyword>
<accession>A0ABP8HTM3</accession>
<keyword evidence="1" id="KW-0560">Oxidoreductase</keyword>
<keyword evidence="2" id="KW-1185">Reference proteome</keyword>
<dbReference type="Pfam" id="PF05721">
    <property type="entry name" value="PhyH"/>
    <property type="match status" value="1"/>
</dbReference>
<name>A0ABP8HTM3_9BURK</name>
<dbReference type="GO" id="GO:0051213">
    <property type="term" value="F:dioxygenase activity"/>
    <property type="evidence" value="ECO:0007669"/>
    <property type="project" value="UniProtKB-KW"/>
</dbReference>
<dbReference type="PANTHER" id="PTHR20883:SF51">
    <property type="entry name" value="PHYTANOYL-COA HYDROXYLASE"/>
    <property type="match status" value="1"/>
</dbReference>
<reference evidence="2" key="1">
    <citation type="journal article" date="2019" name="Int. J. Syst. Evol. Microbiol.">
        <title>The Global Catalogue of Microorganisms (GCM) 10K type strain sequencing project: providing services to taxonomists for standard genome sequencing and annotation.</title>
        <authorList>
            <consortium name="The Broad Institute Genomics Platform"/>
            <consortium name="The Broad Institute Genome Sequencing Center for Infectious Disease"/>
            <person name="Wu L."/>
            <person name="Ma J."/>
        </authorList>
    </citation>
    <scope>NUCLEOTIDE SEQUENCE [LARGE SCALE GENOMIC DNA]</scope>
    <source>
        <strain evidence="2">JCM 17666</strain>
    </source>
</reference>
<sequence length="276" mass="30796">MSPLALTPQQIADYRRDGFVIARGMFSEEEVGLLLRTAETDDAMQKAAYDRSDGTGSKTRMTVWSHPGDDVFGMFSRCERIVDSMEALVGGEVYHYNSKLNAKEPYEGGAWEWHQDYGYWYHNGCLFPDMMATCLLALDPCTPENGCLQILKGSHRAGRIDHLQSGKQVSADPARVAHLERHLETVPCVMAPGDVVFFHSNTLHTSARNDSPRRRWVLISCYNARANDPVIEHHHPQYTPLSKVSDGAVLEAGRRGGGGPKAFLDKPYNPLDYAAR</sequence>
<dbReference type="SUPFAM" id="SSF51197">
    <property type="entry name" value="Clavaminate synthase-like"/>
    <property type="match status" value="1"/>
</dbReference>
<evidence type="ECO:0000313" key="1">
    <source>
        <dbReference type="EMBL" id="GAA4344275.1"/>
    </source>
</evidence>
<dbReference type="InterPro" id="IPR008775">
    <property type="entry name" value="Phytyl_CoA_dOase-like"/>
</dbReference>
<proteinExistence type="predicted"/>
<gene>
    <name evidence="1" type="ORF">GCM10023144_47890</name>
</gene>
<dbReference type="Proteomes" id="UP001501671">
    <property type="component" value="Unassembled WGS sequence"/>
</dbReference>
<comment type="caution">
    <text evidence="1">The sequence shown here is derived from an EMBL/GenBank/DDBJ whole genome shotgun (WGS) entry which is preliminary data.</text>
</comment>
<dbReference type="EMBL" id="BAABFO010000046">
    <property type="protein sequence ID" value="GAA4344275.1"/>
    <property type="molecule type" value="Genomic_DNA"/>
</dbReference>
<protein>
    <submittedName>
        <fullName evidence="1">Phytanoyl-CoA dioxygenase family protein</fullName>
    </submittedName>
</protein>
<dbReference type="RefSeq" id="WP_345252486.1">
    <property type="nucleotide sequence ID" value="NZ_BAABFO010000046.1"/>
</dbReference>